<evidence type="ECO:0000313" key="3">
    <source>
        <dbReference type="Proteomes" id="UP001178461"/>
    </source>
</evidence>
<name>A0AA35P9K2_9SAUR</name>
<dbReference type="Proteomes" id="UP001178461">
    <property type="component" value="Chromosome 8"/>
</dbReference>
<gene>
    <name evidence="2" type="ORF">PODLI_1B030570</name>
</gene>
<dbReference type="AlphaFoldDB" id="A0AA35P9K2"/>
<organism evidence="2 3">
    <name type="scientific">Podarcis lilfordi</name>
    <name type="common">Lilford's wall lizard</name>
    <dbReference type="NCBI Taxonomy" id="74358"/>
    <lineage>
        <taxon>Eukaryota</taxon>
        <taxon>Metazoa</taxon>
        <taxon>Chordata</taxon>
        <taxon>Craniata</taxon>
        <taxon>Vertebrata</taxon>
        <taxon>Euteleostomi</taxon>
        <taxon>Lepidosauria</taxon>
        <taxon>Squamata</taxon>
        <taxon>Bifurcata</taxon>
        <taxon>Unidentata</taxon>
        <taxon>Episquamata</taxon>
        <taxon>Laterata</taxon>
        <taxon>Lacertibaenia</taxon>
        <taxon>Lacertidae</taxon>
        <taxon>Podarcis</taxon>
    </lineage>
</organism>
<dbReference type="EMBL" id="OX395133">
    <property type="protein sequence ID" value="CAI5780761.1"/>
    <property type="molecule type" value="Genomic_DNA"/>
</dbReference>
<accession>A0AA35P9K2</accession>
<proteinExistence type="predicted"/>
<evidence type="ECO:0000313" key="2">
    <source>
        <dbReference type="EMBL" id="CAI5780761.1"/>
    </source>
</evidence>
<reference evidence="2" key="1">
    <citation type="submission" date="2022-12" db="EMBL/GenBank/DDBJ databases">
        <authorList>
            <person name="Alioto T."/>
            <person name="Alioto T."/>
            <person name="Gomez Garrido J."/>
        </authorList>
    </citation>
    <scope>NUCLEOTIDE SEQUENCE</scope>
</reference>
<evidence type="ECO:0000256" key="1">
    <source>
        <dbReference type="SAM" id="MobiDB-lite"/>
    </source>
</evidence>
<keyword evidence="3" id="KW-1185">Reference proteome</keyword>
<sequence>MPGNCLASAGTLPALDPGPYEALPPPPPPPLLPGTTCPVSLLALPSLRPPSLRCCCCLLPPRLPPRKEALQERCYQAGNVQETLAPVGCFSLAPAESPSLLLATPVTLGGFEVSGLCADSDGRRRRSTKESEKGGVGVTMEIFNLPFPQSPPFK</sequence>
<feature type="region of interest" description="Disordered" evidence="1">
    <location>
        <begin position="1"/>
        <end position="27"/>
    </location>
</feature>
<protein>
    <submittedName>
        <fullName evidence="2">Uncharacterized protein</fullName>
    </submittedName>
</protein>